<organism evidence="1">
    <name type="scientific">Spironucleus salmonicida</name>
    <dbReference type="NCBI Taxonomy" id="348837"/>
    <lineage>
        <taxon>Eukaryota</taxon>
        <taxon>Metamonada</taxon>
        <taxon>Diplomonadida</taxon>
        <taxon>Hexamitidae</taxon>
        <taxon>Hexamitinae</taxon>
        <taxon>Spironucleus</taxon>
    </lineage>
</organism>
<evidence type="ECO:0000313" key="2">
    <source>
        <dbReference type="EMBL" id="KAH0575834.1"/>
    </source>
</evidence>
<evidence type="ECO:0000313" key="3">
    <source>
        <dbReference type="Proteomes" id="UP000018208"/>
    </source>
</evidence>
<gene>
    <name evidence="1" type="ORF">SS50377_15937</name>
    <name evidence="2" type="ORF">SS50377_21362</name>
</gene>
<reference evidence="1 2" key="1">
    <citation type="journal article" date="2014" name="PLoS Genet.">
        <title>The Genome of Spironucleus salmonicida Highlights a Fish Pathogen Adapted to Fluctuating Environments.</title>
        <authorList>
            <person name="Xu F."/>
            <person name="Jerlstrom-Hultqvist J."/>
            <person name="Einarsson E."/>
            <person name="Astvaldsson A."/>
            <person name="Svard S.G."/>
            <person name="Andersson J.O."/>
        </authorList>
    </citation>
    <scope>NUCLEOTIDE SEQUENCE</scope>
    <source>
        <strain evidence="2">ATCC 50377</strain>
    </source>
</reference>
<accession>V6LTW5</accession>
<sequence length="76" mass="8865">MNTHNLRRMKSDRLGEGCRIPLIPHLNCMTEEQPRLIQMSDIRLAQCNLSISDNLSLPEPDFVDIQAVLNQDWQYQ</sequence>
<reference evidence="2" key="2">
    <citation type="submission" date="2020-12" db="EMBL/GenBank/DDBJ databases">
        <title>New Spironucleus salmonicida genome in near-complete chromosomes.</title>
        <authorList>
            <person name="Xu F."/>
            <person name="Kurt Z."/>
            <person name="Jimenez-Gonzalez A."/>
            <person name="Astvaldsson A."/>
            <person name="Andersson J.O."/>
            <person name="Svard S.G."/>
        </authorList>
    </citation>
    <scope>NUCLEOTIDE SEQUENCE</scope>
    <source>
        <strain evidence="2">ATCC 50377</strain>
    </source>
</reference>
<keyword evidence="3" id="KW-1185">Reference proteome</keyword>
<evidence type="ECO:0000313" key="1">
    <source>
        <dbReference type="EMBL" id="EST44214.1"/>
    </source>
</evidence>
<dbReference type="AlphaFoldDB" id="V6LTW5"/>
<protein>
    <submittedName>
        <fullName evidence="1">Uncharacterized protein</fullName>
    </submittedName>
</protein>
<dbReference type="EMBL" id="AUWU02000002">
    <property type="protein sequence ID" value="KAH0575834.1"/>
    <property type="molecule type" value="Genomic_DNA"/>
</dbReference>
<dbReference type="EMBL" id="KI546123">
    <property type="protein sequence ID" value="EST44214.1"/>
    <property type="molecule type" value="Genomic_DNA"/>
</dbReference>
<dbReference type="VEuPathDB" id="GiardiaDB:SS50377_21362"/>
<dbReference type="Proteomes" id="UP000018208">
    <property type="component" value="Unassembled WGS sequence"/>
</dbReference>
<proteinExistence type="predicted"/>
<name>V6LTW5_9EUKA</name>